<keyword evidence="3" id="KW-0235">DNA replication</keyword>
<accession>G8BT90</accession>
<dbReference type="GO" id="GO:1902969">
    <property type="term" value="P:mitotic DNA replication"/>
    <property type="evidence" value="ECO:0007669"/>
    <property type="project" value="EnsemblFungi"/>
</dbReference>
<evidence type="ECO:0000256" key="1">
    <source>
        <dbReference type="ARBA" id="ARBA00004123"/>
    </source>
</evidence>
<dbReference type="eggNOG" id="KOG3056">
    <property type="taxonomic scope" value="Eukaryota"/>
</dbReference>
<dbReference type="Pfam" id="PF22379">
    <property type="entry name" value="OB_MCM10"/>
    <property type="match status" value="1"/>
</dbReference>
<dbReference type="GO" id="GO:0000727">
    <property type="term" value="P:double-strand break repair via break-induced replication"/>
    <property type="evidence" value="ECO:0007669"/>
    <property type="project" value="EnsemblFungi"/>
</dbReference>
<feature type="region of interest" description="Disordered" evidence="8">
    <location>
        <begin position="523"/>
        <end position="544"/>
    </location>
</feature>
<dbReference type="GO" id="GO:0000781">
    <property type="term" value="C:chromosome, telomeric region"/>
    <property type="evidence" value="ECO:0007669"/>
    <property type="project" value="GOC"/>
</dbReference>
<dbReference type="FunFam" id="2.40.50.140:FF:000368">
    <property type="entry name" value="Mcm10p"/>
    <property type="match status" value="1"/>
</dbReference>
<name>G8BT90_TETPH</name>
<evidence type="ECO:0000259" key="10">
    <source>
        <dbReference type="Pfam" id="PF22379"/>
    </source>
</evidence>
<comment type="subcellular location">
    <subcellularLocation>
        <location evidence="1">Nucleus</location>
    </subcellularLocation>
</comment>
<dbReference type="Pfam" id="PF09329">
    <property type="entry name" value="zf-primase"/>
    <property type="match status" value="1"/>
</dbReference>
<dbReference type="SUPFAM" id="SSF50249">
    <property type="entry name" value="Nucleic acid-binding proteins"/>
    <property type="match status" value="1"/>
</dbReference>
<dbReference type="GO" id="GO:0043596">
    <property type="term" value="C:nuclear replication fork"/>
    <property type="evidence" value="ECO:0007669"/>
    <property type="project" value="TreeGrafter"/>
</dbReference>
<evidence type="ECO:0000313" key="11">
    <source>
        <dbReference type="EMBL" id="CCE63118.1"/>
    </source>
</evidence>
<sequence length="544" mass="62662">MKRLKAKKEDQKKLDPNFTDIQIQRSPEKKKSNPNTTVNPIPLKRLVEDVNPNEAKVVSNANLPANTTSYFMQNFLKAKKEETKQVKEYQQKMSSRVHSFAGANLSKKYQSIIVEELEEYSRFNISKRYLPKEEVSKCLHNIKILRLNKLFAKIRPPKFSEPDYANWAVTGIICSKEDIKLTSSKTPVKFFKFTITNFQHTLDIFIFGAAGVEKYYNLRVGDIIFILNPEVLPWRPEFKGNSIKSFNLRISHKFDCILEIARSKDIAWCQQINRKTGAKCNTPINKSKQDVCDYHKEMQFRSANAKRVELSGTYALGAPTQIDSRPALYRSKNTSNLKPGNNFNIVADRRYMKKKENDPINSKRHHFSSSNSAKAFFDEDFQNPDMLVNLENKRRKIKDDKRDVMLQRALRESVGNSKLLLKDKSNQEIQSMRNTTDATLQNGFIQKLGFDPTGGQIKVVLEKSADKSTQSKLQKQKSNAMENLVTFKKSSVNLKPSREVLLEKLHHREQSFAQYKKSIIAAENRDRKSASTKNDTDSDDLEII</sequence>
<feature type="region of interest" description="Disordered" evidence="8">
    <location>
        <begin position="1"/>
        <end position="41"/>
    </location>
</feature>
<evidence type="ECO:0000256" key="8">
    <source>
        <dbReference type="SAM" id="MobiDB-lite"/>
    </source>
</evidence>
<dbReference type="GO" id="GO:0006271">
    <property type="term" value="P:DNA strand elongation involved in DNA replication"/>
    <property type="evidence" value="ECO:0007669"/>
    <property type="project" value="EnsemblFungi"/>
</dbReference>
<dbReference type="PANTHER" id="PTHR13454">
    <property type="entry name" value="PROTEIN MCM10 HOMOLOG"/>
    <property type="match status" value="1"/>
</dbReference>
<keyword evidence="6" id="KW-0862">Zinc</keyword>
<dbReference type="OMA" id="FFDEKFQ"/>
<keyword evidence="5" id="KW-0863">Zinc-finger</keyword>
<dbReference type="AlphaFoldDB" id="G8BT90"/>
<dbReference type="InterPro" id="IPR040184">
    <property type="entry name" value="Mcm10"/>
</dbReference>
<evidence type="ECO:0000256" key="3">
    <source>
        <dbReference type="ARBA" id="ARBA00022705"/>
    </source>
</evidence>
<dbReference type="Proteomes" id="UP000005666">
    <property type="component" value="Chromosome 5"/>
</dbReference>
<protein>
    <submittedName>
        <fullName evidence="11">Uncharacterized protein</fullName>
    </submittedName>
</protein>
<evidence type="ECO:0000256" key="5">
    <source>
        <dbReference type="ARBA" id="ARBA00022771"/>
    </source>
</evidence>
<feature type="domain" description="Zinc finger Mcm10/DnaG-type" evidence="9">
    <location>
        <begin position="262"/>
        <end position="307"/>
    </location>
</feature>
<evidence type="ECO:0000256" key="2">
    <source>
        <dbReference type="ARBA" id="ARBA00009679"/>
    </source>
</evidence>
<feature type="domain" description="MCM10 OB-fold" evidence="10">
    <location>
        <begin position="120"/>
        <end position="232"/>
    </location>
</feature>
<dbReference type="GO" id="GO:0008270">
    <property type="term" value="F:zinc ion binding"/>
    <property type="evidence" value="ECO:0007669"/>
    <property type="project" value="UniProtKB-KW"/>
</dbReference>
<dbReference type="KEGG" id="tpf:TPHA_0E00210"/>
<dbReference type="RefSeq" id="XP_003685552.1">
    <property type="nucleotide sequence ID" value="XM_003685504.1"/>
</dbReference>
<dbReference type="GO" id="GO:0003697">
    <property type="term" value="F:single-stranded DNA binding"/>
    <property type="evidence" value="ECO:0007669"/>
    <property type="project" value="EnsemblFungi"/>
</dbReference>
<dbReference type="STRING" id="1071381.G8BT90"/>
<evidence type="ECO:0000256" key="7">
    <source>
        <dbReference type="ARBA" id="ARBA00023242"/>
    </source>
</evidence>
<dbReference type="InterPro" id="IPR012340">
    <property type="entry name" value="NA-bd_OB-fold"/>
</dbReference>
<keyword evidence="4" id="KW-0479">Metal-binding</keyword>
<dbReference type="HOGENOM" id="CLU_036499_0_0_1"/>
<dbReference type="InterPro" id="IPR055065">
    <property type="entry name" value="OB_MCM10"/>
</dbReference>
<keyword evidence="7" id="KW-0539">Nucleus</keyword>
<organism evidence="11 12">
    <name type="scientific">Tetrapisispora phaffii (strain ATCC 24235 / CBS 4417 / NBRC 1672 / NRRL Y-8282 / UCD 70-5)</name>
    <name type="common">Yeast</name>
    <name type="synonym">Fabospora phaffii</name>
    <dbReference type="NCBI Taxonomy" id="1071381"/>
    <lineage>
        <taxon>Eukaryota</taxon>
        <taxon>Fungi</taxon>
        <taxon>Dikarya</taxon>
        <taxon>Ascomycota</taxon>
        <taxon>Saccharomycotina</taxon>
        <taxon>Saccharomycetes</taxon>
        <taxon>Saccharomycetales</taxon>
        <taxon>Saccharomycetaceae</taxon>
        <taxon>Tetrapisispora</taxon>
    </lineage>
</organism>
<comment type="similarity">
    <text evidence="2">Belongs to the MCM10 family.</text>
</comment>
<dbReference type="EMBL" id="HE612860">
    <property type="protein sequence ID" value="CCE63118.1"/>
    <property type="molecule type" value="Genomic_DNA"/>
</dbReference>
<dbReference type="GeneID" id="11531471"/>
<evidence type="ECO:0000256" key="4">
    <source>
        <dbReference type="ARBA" id="ARBA00022723"/>
    </source>
</evidence>
<dbReference type="Gene3D" id="2.40.50.140">
    <property type="entry name" value="Nucleic acid-binding proteins"/>
    <property type="match status" value="1"/>
</dbReference>
<dbReference type="PANTHER" id="PTHR13454:SF11">
    <property type="entry name" value="PROTEIN MCM10 HOMOLOG"/>
    <property type="match status" value="1"/>
</dbReference>
<gene>
    <name evidence="11" type="primary">TPHA0E00210</name>
    <name evidence="11" type="ordered locus">TPHA_0E00210</name>
</gene>
<proteinExistence type="inferred from homology"/>
<dbReference type="GO" id="GO:0030466">
    <property type="term" value="P:silent mating-type cassette heterochromatin formation"/>
    <property type="evidence" value="ECO:0007669"/>
    <property type="project" value="EnsemblFungi"/>
</dbReference>
<reference evidence="11 12" key="1">
    <citation type="journal article" date="2011" name="Proc. Natl. Acad. Sci. U.S.A.">
        <title>Evolutionary erosion of yeast sex chromosomes by mating-type switching accidents.</title>
        <authorList>
            <person name="Gordon J.L."/>
            <person name="Armisen D."/>
            <person name="Proux-Wera E."/>
            <person name="Oheigeartaigh S.S."/>
            <person name="Byrne K.P."/>
            <person name="Wolfe K.H."/>
        </authorList>
    </citation>
    <scope>NUCLEOTIDE SEQUENCE [LARGE SCALE GENOMIC DNA]</scope>
    <source>
        <strain evidence="12">ATCC 24235 / CBS 4417 / NBRC 1672 / NRRL Y-8282 / UCD 70-5</strain>
    </source>
</reference>
<dbReference type="GO" id="GO:0006270">
    <property type="term" value="P:DNA replication initiation"/>
    <property type="evidence" value="ECO:0007669"/>
    <property type="project" value="EnsemblFungi"/>
</dbReference>
<dbReference type="OrthoDB" id="273123at2759"/>
<dbReference type="GO" id="GO:0003688">
    <property type="term" value="F:DNA replication origin binding"/>
    <property type="evidence" value="ECO:0007669"/>
    <property type="project" value="EnsemblFungi"/>
</dbReference>
<evidence type="ECO:0000256" key="6">
    <source>
        <dbReference type="ARBA" id="ARBA00022833"/>
    </source>
</evidence>
<dbReference type="GO" id="GO:0031509">
    <property type="term" value="P:subtelomeric heterochromatin formation"/>
    <property type="evidence" value="ECO:0007669"/>
    <property type="project" value="EnsemblFungi"/>
</dbReference>
<evidence type="ECO:0000313" key="12">
    <source>
        <dbReference type="Proteomes" id="UP000005666"/>
    </source>
</evidence>
<evidence type="ECO:0000259" key="9">
    <source>
        <dbReference type="Pfam" id="PF09329"/>
    </source>
</evidence>
<keyword evidence="12" id="KW-1185">Reference proteome</keyword>
<dbReference type="InterPro" id="IPR015408">
    <property type="entry name" value="Znf_Mcm10/DnaG"/>
</dbReference>